<feature type="compositionally biased region" description="Basic and acidic residues" evidence="1">
    <location>
        <begin position="1"/>
        <end position="23"/>
    </location>
</feature>
<dbReference type="Gene3D" id="3.40.50.150">
    <property type="entry name" value="Vaccinia Virus protein VP39"/>
    <property type="match status" value="1"/>
</dbReference>
<keyword evidence="3" id="KW-0489">Methyltransferase</keyword>
<evidence type="ECO:0000313" key="3">
    <source>
        <dbReference type="EMBL" id="ABG92060.1"/>
    </source>
</evidence>
<dbReference type="Pfam" id="PF13649">
    <property type="entry name" value="Methyltransf_25"/>
    <property type="match status" value="1"/>
</dbReference>
<dbReference type="AlphaFoldDB" id="Q0SK76"/>
<name>Q0SK76_RHOJR</name>
<evidence type="ECO:0000313" key="4">
    <source>
        <dbReference type="Proteomes" id="UP000008710"/>
    </source>
</evidence>
<dbReference type="PANTHER" id="PTHR43464:SF89">
    <property type="entry name" value="METHYLTRANSFERASE"/>
    <property type="match status" value="1"/>
</dbReference>
<keyword evidence="3" id="KW-0808">Transferase</keyword>
<feature type="domain" description="Methyltransferase" evidence="2">
    <location>
        <begin position="113"/>
        <end position="208"/>
    </location>
</feature>
<dbReference type="Proteomes" id="UP000008710">
    <property type="component" value="Chromosome"/>
</dbReference>
<protein>
    <submittedName>
        <fullName evidence="3">Probable SAM-dependent methyltransferase</fullName>
    </submittedName>
</protein>
<organism evidence="3 4">
    <name type="scientific">Rhodococcus jostii (strain RHA1)</name>
    <dbReference type="NCBI Taxonomy" id="101510"/>
    <lineage>
        <taxon>Bacteria</taxon>
        <taxon>Bacillati</taxon>
        <taxon>Actinomycetota</taxon>
        <taxon>Actinomycetes</taxon>
        <taxon>Mycobacteriales</taxon>
        <taxon>Nocardiaceae</taxon>
        <taxon>Rhodococcus</taxon>
    </lineage>
</organism>
<dbReference type="InterPro" id="IPR041698">
    <property type="entry name" value="Methyltransf_25"/>
</dbReference>
<dbReference type="InterPro" id="IPR029063">
    <property type="entry name" value="SAM-dependent_MTases_sf"/>
</dbReference>
<dbReference type="PANTHER" id="PTHR43464">
    <property type="entry name" value="METHYLTRANSFERASE"/>
    <property type="match status" value="1"/>
</dbReference>
<dbReference type="GO" id="GO:0010420">
    <property type="term" value="F:polyprenyldihydroxybenzoate methyltransferase activity"/>
    <property type="evidence" value="ECO:0007669"/>
    <property type="project" value="TreeGrafter"/>
</dbReference>
<dbReference type="SUPFAM" id="SSF53335">
    <property type="entry name" value="S-adenosyl-L-methionine-dependent methyltransferases"/>
    <property type="match status" value="1"/>
</dbReference>
<accession>Q0SK76</accession>
<dbReference type="GO" id="GO:0032259">
    <property type="term" value="P:methylation"/>
    <property type="evidence" value="ECO:0007669"/>
    <property type="project" value="UniProtKB-KW"/>
</dbReference>
<gene>
    <name evidence="3" type="ordered locus">RHA1_ro00224</name>
</gene>
<dbReference type="EMBL" id="CP000431">
    <property type="protein sequence ID" value="ABG92060.1"/>
    <property type="molecule type" value="Genomic_DNA"/>
</dbReference>
<dbReference type="CDD" id="cd02440">
    <property type="entry name" value="AdoMet_MTases"/>
    <property type="match status" value="1"/>
</dbReference>
<proteinExistence type="predicted"/>
<sequence length="263" mass="28485">MARSSSEDRPRRPWHPADRDSRRRNTVGLRVGAEVVSHTVAVARRAGRIEEESVMSARTPEERIPSQWEEITAADPGHSMWYVERFRAMEAQGKDIVGEARLVDAMLGRGGRVLDAGCGLGRLGGYLHDAGHVVVGVDVDPVLISVAEEDHPGPTWLVGDLAELDLPARGVTADFEVIVCAGNVMTFLAPSTREAVLTEFAAHLAPTGRVVVGFGADRGYEFSQFLADAQAGGLTADLLFSTWDLRPFSEDSDFLVAVLSRAH</sequence>
<evidence type="ECO:0000259" key="2">
    <source>
        <dbReference type="Pfam" id="PF13649"/>
    </source>
</evidence>
<evidence type="ECO:0000256" key="1">
    <source>
        <dbReference type="SAM" id="MobiDB-lite"/>
    </source>
</evidence>
<feature type="region of interest" description="Disordered" evidence="1">
    <location>
        <begin position="1"/>
        <end position="26"/>
    </location>
</feature>
<dbReference type="HOGENOM" id="CLU_092418_0_0_11"/>
<dbReference type="KEGG" id="rha:RHA1_ro00224"/>
<dbReference type="eggNOG" id="COG0500">
    <property type="taxonomic scope" value="Bacteria"/>
</dbReference>
<reference evidence="4" key="1">
    <citation type="journal article" date="2006" name="Proc. Natl. Acad. Sci. U.S.A.">
        <title>The complete genome of Rhodococcus sp. RHA1 provides insights into a catabolic powerhouse.</title>
        <authorList>
            <person name="McLeod M.P."/>
            <person name="Warren R.L."/>
            <person name="Hsiao W.W.L."/>
            <person name="Araki N."/>
            <person name="Myhre M."/>
            <person name="Fernandes C."/>
            <person name="Miyazawa D."/>
            <person name="Wong W."/>
            <person name="Lillquist A.L."/>
            <person name="Wang D."/>
            <person name="Dosanjh M."/>
            <person name="Hara H."/>
            <person name="Petrescu A."/>
            <person name="Morin R.D."/>
            <person name="Yang G."/>
            <person name="Stott J.M."/>
            <person name="Schein J.E."/>
            <person name="Shin H."/>
            <person name="Smailus D."/>
            <person name="Siddiqui A.S."/>
            <person name="Marra M.A."/>
            <person name="Jones S.J.M."/>
            <person name="Holt R."/>
            <person name="Brinkman F.S.L."/>
            <person name="Miyauchi K."/>
            <person name="Fukuda M."/>
            <person name="Davies J.E."/>
            <person name="Mohn W.W."/>
            <person name="Eltis L.D."/>
        </authorList>
    </citation>
    <scope>NUCLEOTIDE SEQUENCE [LARGE SCALE GENOMIC DNA]</scope>
    <source>
        <strain evidence="4">RHA1</strain>
    </source>
</reference>